<dbReference type="Gene3D" id="3.30.450.40">
    <property type="match status" value="1"/>
</dbReference>
<dbReference type="FunFam" id="3.30.450.40:FF:000035">
    <property type="entry name" value="PAS sensor protein"/>
    <property type="match status" value="1"/>
</dbReference>
<dbReference type="InterPro" id="IPR013656">
    <property type="entry name" value="PAS_4"/>
</dbReference>
<keyword evidence="4" id="KW-0808">Transferase</keyword>
<name>A0A4P2QN15_SORCE</name>
<dbReference type="Gene3D" id="3.30.450.20">
    <property type="entry name" value="PAS domain"/>
    <property type="match status" value="1"/>
</dbReference>
<dbReference type="InterPro" id="IPR004358">
    <property type="entry name" value="Sig_transdc_His_kin-like_C"/>
</dbReference>
<dbReference type="SUPFAM" id="SSF55874">
    <property type="entry name" value="ATPase domain of HSP90 chaperone/DNA topoisomerase II/histidine kinase"/>
    <property type="match status" value="2"/>
</dbReference>
<dbReference type="Pfam" id="PF02518">
    <property type="entry name" value="HATPase_c"/>
    <property type="match status" value="2"/>
</dbReference>
<dbReference type="InterPro" id="IPR003661">
    <property type="entry name" value="HisK_dim/P_dom"/>
</dbReference>
<dbReference type="SMART" id="SM00086">
    <property type="entry name" value="PAC"/>
    <property type="match status" value="1"/>
</dbReference>
<evidence type="ECO:0000313" key="15">
    <source>
        <dbReference type="Proteomes" id="UP000295497"/>
    </source>
</evidence>
<evidence type="ECO:0000256" key="4">
    <source>
        <dbReference type="ARBA" id="ARBA00022679"/>
    </source>
</evidence>
<gene>
    <name evidence="14" type="ORF">SOCE836_033400</name>
</gene>
<dbReference type="EC" id="2.7.13.3" evidence="2"/>
<dbReference type="InterPro" id="IPR036097">
    <property type="entry name" value="HisK_dim/P_sf"/>
</dbReference>
<feature type="domain" description="Histidine kinase" evidence="11">
    <location>
        <begin position="831"/>
        <end position="1053"/>
    </location>
</feature>
<dbReference type="InterPro" id="IPR035965">
    <property type="entry name" value="PAS-like_dom_sf"/>
</dbReference>
<dbReference type="SMART" id="SM00065">
    <property type="entry name" value="GAF"/>
    <property type="match status" value="1"/>
</dbReference>
<dbReference type="PANTHER" id="PTHR43547">
    <property type="entry name" value="TWO-COMPONENT HISTIDINE KINASE"/>
    <property type="match status" value="1"/>
</dbReference>
<dbReference type="Pfam" id="PF08448">
    <property type="entry name" value="PAS_4"/>
    <property type="match status" value="1"/>
</dbReference>
<evidence type="ECO:0000259" key="13">
    <source>
        <dbReference type="PROSITE" id="PS50113"/>
    </source>
</evidence>
<dbReference type="Pfam" id="PF01590">
    <property type="entry name" value="GAF"/>
    <property type="match status" value="1"/>
</dbReference>
<evidence type="ECO:0000259" key="12">
    <source>
        <dbReference type="PROSITE" id="PS50110"/>
    </source>
</evidence>
<dbReference type="InterPro" id="IPR011006">
    <property type="entry name" value="CheY-like_superfamily"/>
</dbReference>
<dbReference type="SMART" id="SM00387">
    <property type="entry name" value="HATPase_c"/>
    <property type="match status" value="2"/>
</dbReference>
<dbReference type="PROSITE" id="PS50109">
    <property type="entry name" value="HIS_KIN"/>
    <property type="match status" value="2"/>
</dbReference>
<keyword evidence="3 9" id="KW-0597">Phosphoprotein</keyword>
<dbReference type="CDD" id="cd17574">
    <property type="entry name" value="REC_OmpR"/>
    <property type="match status" value="1"/>
</dbReference>
<dbReference type="InterPro" id="IPR001789">
    <property type="entry name" value="Sig_transdc_resp-reg_receiver"/>
</dbReference>
<keyword evidence="6" id="KW-0418">Kinase</keyword>
<dbReference type="SUPFAM" id="SSF47384">
    <property type="entry name" value="Homodimeric domain of signal transducing histidine kinase"/>
    <property type="match status" value="2"/>
</dbReference>
<dbReference type="SUPFAM" id="SSF55781">
    <property type="entry name" value="GAF domain-like"/>
    <property type="match status" value="1"/>
</dbReference>
<evidence type="ECO:0000256" key="2">
    <source>
        <dbReference type="ARBA" id="ARBA00012438"/>
    </source>
</evidence>
<feature type="domain" description="Histidine kinase" evidence="11">
    <location>
        <begin position="207"/>
        <end position="422"/>
    </location>
</feature>
<comment type="catalytic activity">
    <reaction evidence="1">
        <text>ATP + protein L-histidine = ADP + protein N-phospho-L-histidine.</text>
        <dbReference type="EC" id="2.7.13.3"/>
    </reaction>
</comment>
<feature type="compositionally biased region" description="Low complexity" evidence="10">
    <location>
        <begin position="461"/>
        <end position="499"/>
    </location>
</feature>
<dbReference type="SUPFAM" id="SSF52172">
    <property type="entry name" value="CheY-like"/>
    <property type="match status" value="1"/>
</dbReference>
<keyword evidence="8" id="KW-0902">Two-component regulatory system</keyword>
<feature type="modified residue" description="4-aspartylphosphate" evidence="9">
    <location>
        <position position="553"/>
    </location>
</feature>
<dbReference type="SUPFAM" id="SSF55785">
    <property type="entry name" value="PYP-like sensor domain (PAS domain)"/>
    <property type="match status" value="1"/>
</dbReference>
<evidence type="ECO:0000256" key="5">
    <source>
        <dbReference type="ARBA" id="ARBA00022741"/>
    </source>
</evidence>
<keyword evidence="5" id="KW-0547">Nucleotide-binding</keyword>
<dbReference type="FunFam" id="3.30.450.20:FF:000155">
    <property type="entry name" value="Sensor histidine kinase TodS"/>
    <property type="match status" value="1"/>
</dbReference>
<dbReference type="InterPro" id="IPR036890">
    <property type="entry name" value="HATPase_C_sf"/>
</dbReference>
<feature type="region of interest" description="Disordered" evidence="10">
    <location>
        <begin position="450"/>
        <end position="505"/>
    </location>
</feature>
<dbReference type="Pfam" id="PF00512">
    <property type="entry name" value="HisKA"/>
    <property type="match status" value="2"/>
</dbReference>
<dbReference type="Pfam" id="PF00072">
    <property type="entry name" value="Response_reg"/>
    <property type="match status" value="1"/>
</dbReference>
<dbReference type="CDD" id="cd00082">
    <property type="entry name" value="HisKA"/>
    <property type="match status" value="2"/>
</dbReference>
<evidence type="ECO:0000256" key="6">
    <source>
        <dbReference type="ARBA" id="ARBA00022777"/>
    </source>
</evidence>
<evidence type="ECO:0000259" key="11">
    <source>
        <dbReference type="PROSITE" id="PS50109"/>
    </source>
</evidence>
<sequence length="1097" mass="119558">MKQRCSEERAEGRDFIERLEDLTIVRPVDDSEERLLQDTELLKQELARASPGRESGLMRLLAARVAMNCAFQFWGLLDARGTNWESNYASVRGAGVELGQVHGVPFWDCRWWQGAPEAQERLKDAVRHAARGEFVRYDVEILGGNRGEEIITIDFNLKPVKDRHGNVVFMIAEGRDVTEQRRLEREVARHRDELATLDRLKTEFVANVSHEFRTPLTLILGRVEDALAHPGASLSGDGLAAVRRSTLRLLRLVNTLLDFSRIEAGRLQRTFEPTDLARLTAELASPFRSLVEGAGLSLVVDCPPLPEPVYVDRAQWEKIVSNLMSNAFKFTFEGEIAVSLHPHPDHVELCVRDTGTGIPADELPRIFERFHRVHGARCRSIEGTGIGLALVQELVKVHGGAVRVSSELGRGSAFTVSVPRGHAHLPAERVAAAAVEAAPSRAGTSLHVIEASQWSPQARKGAAPGGPEARAGAAPEARAGAAPEARAGAAPGERAGAAPGERDGSVLVADDNADMRDYLVHLLSPRWSVEAVSDGRAALEAALARPPDLVVSDVMMPRLDGVSLLRELRADPRTSMVPVMLVSARAGEDAVVEGLDTGADDYLVKPFSARELLARVRTQIEMARMRRRAAEAAERERALELPRFLDAASVVLADSLDYPTTLARVAQLAVPVLADFCLVDLLDEEEGTFRRVGAACADPSQAALVEEAKRFAPALDGNREHPPTKVLIEREPLLVERFTEEHMRAIAHDEEHLQVIRAIGGRSVMCVPLARRGRLFGTLTFIAAQSGRRYSREDLAAAEELARRCALAVDNARLYKDAQSAIALRDEFLSIASHELKTPLTPLSLQIQILTRRAPELCPDKERLTWLTDRLGLVRRQGERLRRLVDNLLDISRISAGRLALELEPVRLSEIARQVVARFHEGGEIAESGSRVTVSAGDDGAGNWDRLRLEQVVDNLVSNALKYGQGKPIEIAVDSAGSSATLTIADHGIGIAPEHLGRIFGRFERAVSARHYGGLGMGLYISRRLVEALDGSIEVSSVLGEGSTFKVTLPLAGPAAALPGAGRAPGAPEAIGASGPRARAWPERHRTLLPREEGECA</sequence>
<dbReference type="SMART" id="SM00388">
    <property type="entry name" value="HisKA"/>
    <property type="match status" value="2"/>
</dbReference>
<dbReference type="SMART" id="SM00448">
    <property type="entry name" value="REC"/>
    <property type="match status" value="1"/>
</dbReference>
<organism evidence="14 15">
    <name type="scientific">Sorangium cellulosum</name>
    <name type="common">Polyangium cellulosum</name>
    <dbReference type="NCBI Taxonomy" id="56"/>
    <lineage>
        <taxon>Bacteria</taxon>
        <taxon>Pseudomonadati</taxon>
        <taxon>Myxococcota</taxon>
        <taxon>Polyangia</taxon>
        <taxon>Polyangiales</taxon>
        <taxon>Polyangiaceae</taxon>
        <taxon>Sorangium</taxon>
    </lineage>
</organism>
<dbReference type="PROSITE" id="PS50110">
    <property type="entry name" value="RESPONSE_REGULATORY"/>
    <property type="match status" value="1"/>
</dbReference>
<dbReference type="Gene3D" id="3.30.565.10">
    <property type="entry name" value="Histidine kinase-like ATPase, C-terminal domain"/>
    <property type="match status" value="2"/>
</dbReference>
<dbReference type="AlphaFoldDB" id="A0A4P2QN15"/>
<dbReference type="FunFam" id="3.30.565.10:FF:000006">
    <property type="entry name" value="Sensor histidine kinase WalK"/>
    <property type="match status" value="1"/>
</dbReference>
<dbReference type="PROSITE" id="PS50113">
    <property type="entry name" value="PAC"/>
    <property type="match status" value="1"/>
</dbReference>
<dbReference type="InterPro" id="IPR003018">
    <property type="entry name" value="GAF"/>
</dbReference>
<proteinExistence type="predicted"/>
<evidence type="ECO:0000256" key="8">
    <source>
        <dbReference type="ARBA" id="ARBA00023012"/>
    </source>
</evidence>
<accession>A0A4P2QN15</accession>
<dbReference type="InterPro" id="IPR029016">
    <property type="entry name" value="GAF-like_dom_sf"/>
</dbReference>
<feature type="domain" description="PAC" evidence="13">
    <location>
        <begin position="135"/>
        <end position="189"/>
    </location>
</feature>
<evidence type="ECO:0000256" key="9">
    <source>
        <dbReference type="PROSITE-ProRule" id="PRU00169"/>
    </source>
</evidence>
<dbReference type="InterPro" id="IPR005467">
    <property type="entry name" value="His_kinase_dom"/>
</dbReference>
<evidence type="ECO:0000256" key="10">
    <source>
        <dbReference type="SAM" id="MobiDB-lite"/>
    </source>
</evidence>
<dbReference type="Proteomes" id="UP000295497">
    <property type="component" value="Chromosome"/>
</dbReference>
<dbReference type="InterPro" id="IPR001610">
    <property type="entry name" value="PAC"/>
</dbReference>
<dbReference type="GO" id="GO:0005524">
    <property type="term" value="F:ATP binding"/>
    <property type="evidence" value="ECO:0007669"/>
    <property type="project" value="UniProtKB-KW"/>
</dbReference>
<dbReference type="GO" id="GO:0000155">
    <property type="term" value="F:phosphorelay sensor kinase activity"/>
    <property type="evidence" value="ECO:0007669"/>
    <property type="project" value="InterPro"/>
</dbReference>
<dbReference type="InterPro" id="IPR000700">
    <property type="entry name" value="PAS-assoc_C"/>
</dbReference>
<dbReference type="EMBL" id="CP012672">
    <property type="protein sequence ID" value="AUX31211.1"/>
    <property type="molecule type" value="Genomic_DNA"/>
</dbReference>
<evidence type="ECO:0000256" key="7">
    <source>
        <dbReference type="ARBA" id="ARBA00022840"/>
    </source>
</evidence>
<evidence type="ECO:0000256" key="1">
    <source>
        <dbReference type="ARBA" id="ARBA00000085"/>
    </source>
</evidence>
<reference evidence="14 15" key="1">
    <citation type="submission" date="2015-09" db="EMBL/GenBank/DDBJ databases">
        <title>Sorangium comparison.</title>
        <authorList>
            <person name="Zaburannyi N."/>
            <person name="Bunk B."/>
            <person name="Overmann J."/>
            <person name="Mueller R."/>
        </authorList>
    </citation>
    <scope>NUCLEOTIDE SEQUENCE [LARGE SCALE GENOMIC DNA]</scope>
    <source>
        <strain evidence="14 15">So ce836</strain>
    </source>
</reference>
<dbReference type="Gene3D" id="1.10.287.130">
    <property type="match status" value="2"/>
</dbReference>
<feature type="domain" description="Response regulatory" evidence="12">
    <location>
        <begin position="505"/>
        <end position="620"/>
    </location>
</feature>
<evidence type="ECO:0000313" key="14">
    <source>
        <dbReference type="EMBL" id="AUX31211.1"/>
    </source>
</evidence>
<evidence type="ECO:0000256" key="3">
    <source>
        <dbReference type="ARBA" id="ARBA00022553"/>
    </source>
</evidence>
<dbReference type="PRINTS" id="PR00344">
    <property type="entry name" value="BCTRLSENSOR"/>
</dbReference>
<dbReference type="Gene3D" id="3.40.50.2300">
    <property type="match status" value="1"/>
</dbReference>
<dbReference type="FunFam" id="3.30.565.10:FF:000037">
    <property type="entry name" value="Hybrid sensor histidine kinase/response regulator"/>
    <property type="match status" value="1"/>
</dbReference>
<dbReference type="PANTHER" id="PTHR43547:SF2">
    <property type="entry name" value="HYBRID SIGNAL TRANSDUCTION HISTIDINE KINASE C"/>
    <property type="match status" value="1"/>
</dbReference>
<protein>
    <recommendedName>
        <fullName evidence="2">histidine kinase</fullName>
        <ecNumber evidence="2">2.7.13.3</ecNumber>
    </recommendedName>
</protein>
<dbReference type="InterPro" id="IPR003594">
    <property type="entry name" value="HATPase_dom"/>
</dbReference>
<keyword evidence="7" id="KW-0067">ATP-binding</keyword>